<evidence type="ECO:0000313" key="12">
    <source>
        <dbReference type="EMBL" id="ABO95530.1"/>
    </source>
</evidence>
<dbReference type="Pfam" id="PF00609">
    <property type="entry name" value="DAGK_acc"/>
    <property type="match status" value="1"/>
</dbReference>
<keyword evidence="5" id="KW-0862">Zinc</keyword>
<keyword evidence="13" id="KW-1185">Reference proteome</keyword>
<evidence type="ECO:0000259" key="11">
    <source>
        <dbReference type="PROSITE" id="PS50146"/>
    </source>
</evidence>
<dbReference type="GO" id="GO:0004143">
    <property type="term" value="F:ATP-dependent diacylglycerol kinase activity"/>
    <property type="evidence" value="ECO:0007669"/>
    <property type="project" value="UniProtKB-EC"/>
</dbReference>
<dbReference type="GO" id="GO:0007200">
    <property type="term" value="P:phospholipase C-activating G protein-coupled receptor signaling pathway"/>
    <property type="evidence" value="ECO:0007669"/>
    <property type="project" value="InterPro"/>
</dbReference>
<protein>
    <recommendedName>
        <fullName evidence="9">Diacylglycerol kinase</fullName>
        <shortName evidence="9">DAG kinase</shortName>
        <ecNumber evidence="9">2.7.1.107</ecNumber>
    </recommendedName>
</protein>
<keyword evidence="7 9" id="KW-0067">ATP-binding</keyword>
<keyword evidence="6 9" id="KW-0418">Kinase</keyword>
<dbReference type="SMART" id="SM00045">
    <property type="entry name" value="DAGKa"/>
    <property type="match status" value="1"/>
</dbReference>
<proteinExistence type="inferred from homology"/>
<dbReference type="GeneID" id="5001327"/>
<dbReference type="InterPro" id="IPR037607">
    <property type="entry name" value="DGK"/>
</dbReference>
<keyword evidence="8 10" id="KW-0472">Membrane</keyword>
<dbReference type="GO" id="GO:0005524">
    <property type="term" value="F:ATP binding"/>
    <property type="evidence" value="ECO:0007669"/>
    <property type="project" value="UniProtKB-KW"/>
</dbReference>
<dbReference type="EC" id="2.7.1.107" evidence="9"/>
<dbReference type="STRING" id="436017.A4RVZ8"/>
<evidence type="ECO:0000256" key="10">
    <source>
        <dbReference type="SAM" id="Phobius"/>
    </source>
</evidence>
<dbReference type="HOGENOM" id="CLU_003770_3_0_1"/>
<keyword evidence="3 9" id="KW-0808">Transferase</keyword>
<feature type="transmembrane region" description="Helical" evidence="10">
    <location>
        <begin position="12"/>
        <end position="28"/>
    </location>
</feature>
<dbReference type="PANTHER" id="PTHR11255">
    <property type="entry name" value="DIACYLGLYCEROL KINASE"/>
    <property type="match status" value="1"/>
</dbReference>
<keyword evidence="5" id="KW-0863">Zinc-finger</keyword>
<dbReference type="GO" id="GO:0008270">
    <property type="term" value="F:zinc ion binding"/>
    <property type="evidence" value="ECO:0007669"/>
    <property type="project" value="UniProtKB-KW"/>
</dbReference>
<accession>A4RVZ8</accession>
<dbReference type="KEGG" id="olu:OSTLU_31162"/>
<evidence type="ECO:0000256" key="4">
    <source>
        <dbReference type="ARBA" id="ARBA00022741"/>
    </source>
</evidence>
<dbReference type="EMBL" id="CP000584">
    <property type="protein sequence ID" value="ABO95530.1"/>
    <property type="molecule type" value="Genomic_DNA"/>
</dbReference>
<feature type="transmembrane region" description="Helical" evidence="10">
    <location>
        <begin position="400"/>
        <end position="420"/>
    </location>
</feature>
<keyword evidence="5" id="KW-0479">Metal-binding</keyword>
<dbReference type="Gramene" id="ABO95530">
    <property type="protein sequence ID" value="ABO95530"/>
    <property type="gene ID" value="OSTLU_31162"/>
</dbReference>
<dbReference type="SMART" id="SM00046">
    <property type="entry name" value="DAGKc"/>
    <property type="match status" value="1"/>
</dbReference>
<keyword evidence="10" id="KW-0812">Transmembrane</keyword>
<evidence type="ECO:0000256" key="1">
    <source>
        <dbReference type="ARBA" id="ARBA00004370"/>
    </source>
</evidence>
<keyword evidence="10" id="KW-1133">Transmembrane helix</keyword>
<dbReference type="InterPro" id="IPR000756">
    <property type="entry name" value="Diacylglycerol_kin_accessory"/>
</dbReference>
<evidence type="ECO:0000256" key="8">
    <source>
        <dbReference type="ARBA" id="ARBA00023136"/>
    </source>
</evidence>
<dbReference type="GO" id="GO:0016020">
    <property type="term" value="C:membrane"/>
    <property type="evidence" value="ECO:0007669"/>
    <property type="project" value="UniProtKB-SubCell"/>
</dbReference>
<evidence type="ECO:0000256" key="2">
    <source>
        <dbReference type="ARBA" id="ARBA00009280"/>
    </source>
</evidence>
<dbReference type="Gene3D" id="2.60.200.40">
    <property type="match status" value="1"/>
</dbReference>
<keyword evidence="4 9" id="KW-0547">Nucleotide-binding</keyword>
<name>A4RVZ8_OSTLU</name>
<dbReference type="Pfam" id="PF00781">
    <property type="entry name" value="DAGK_cat"/>
    <property type="match status" value="1"/>
</dbReference>
<dbReference type="Gene3D" id="3.40.50.10330">
    <property type="entry name" value="Probable inorganic polyphosphate/atp-NAD kinase, domain 1"/>
    <property type="match status" value="1"/>
</dbReference>
<dbReference type="eggNOG" id="KOG1169">
    <property type="taxonomic scope" value="Eukaryota"/>
</dbReference>
<evidence type="ECO:0000256" key="5">
    <source>
        <dbReference type="ARBA" id="ARBA00022771"/>
    </source>
</evidence>
<dbReference type="OrthoDB" id="242257at2759"/>
<dbReference type="PROSITE" id="PS50146">
    <property type="entry name" value="DAGK"/>
    <property type="match status" value="1"/>
</dbReference>
<comment type="subcellular location">
    <subcellularLocation>
        <location evidence="1">Membrane</location>
    </subcellularLocation>
</comment>
<dbReference type="PANTHER" id="PTHR11255:SF54">
    <property type="entry name" value="DIACYLGLYCEROL KINASE THETA"/>
    <property type="match status" value="1"/>
</dbReference>
<evidence type="ECO:0000256" key="6">
    <source>
        <dbReference type="ARBA" id="ARBA00022777"/>
    </source>
</evidence>
<comment type="similarity">
    <text evidence="2 9">Belongs to the eukaryotic diacylglycerol kinase family.</text>
</comment>
<gene>
    <name evidence="12" type="ORF">OSTLU_31162</name>
</gene>
<dbReference type="OMA" id="YAIMELP"/>
<feature type="domain" description="DAGKc" evidence="11">
    <location>
        <begin position="34"/>
        <end position="173"/>
    </location>
</feature>
<evidence type="ECO:0000256" key="9">
    <source>
        <dbReference type="RuleBase" id="RU361128"/>
    </source>
</evidence>
<evidence type="ECO:0000256" key="7">
    <source>
        <dbReference type="ARBA" id="ARBA00022840"/>
    </source>
</evidence>
<dbReference type="AlphaFoldDB" id="A4RVZ8"/>
<dbReference type="SUPFAM" id="SSF111331">
    <property type="entry name" value="NAD kinase/diacylglycerol kinase-like"/>
    <property type="match status" value="1"/>
</dbReference>
<reference evidence="12 13" key="1">
    <citation type="journal article" date="2007" name="Proc. Natl. Acad. Sci. U.S.A.">
        <title>The tiny eukaryote Ostreococcus provides genomic insights into the paradox of plankton speciation.</title>
        <authorList>
            <person name="Palenik B."/>
            <person name="Grimwood J."/>
            <person name="Aerts A."/>
            <person name="Rouze P."/>
            <person name="Salamov A."/>
            <person name="Putnam N."/>
            <person name="Dupont C."/>
            <person name="Jorgensen R."/>
            <person name="Derelle E."/>
            <person name="Rombauts S."/>
            <person name="Zhou K."/>
            <person name="Otillar R."/>
            <person name="Merchant S.S."/>
            <person name="Podell S."/>
            <person name="Gaasterland T."/>
            <person name="Napoli C."/>
            <person name="Gendler K."/>
            <person name="Manuell A."/>
            <person name="Tai V."/>
            <person name="Vallon O."/>
            <person name="Piganeau G."/>
            <person name="Jancek S."/>
            <person name="Heijde M."/>
            <person name="Jabbari K."/>
            <person name="Bowler C."/>
            <person name="Lohr M."/>
            <person name="Robbens S."/>
            <person name="Werner G."/>
            <person name="Dubchak I."/>
            <person name="Pazour G.J."/>
            <person name="Ren Q."/>
            <person name="Paulsen I."/>
            <person name="Delwiche C."/>
            <person name="Schmutz J."/>
            <person name="Rokhsar D."/>
            <person name="Van de Peer Y."/>
            <person name="Moreau H."/>
            <person name="Grigoriev I.V."/>
        </authorList>
    </citation>
    <scope>NUCLEOTIDE SEQUENCE [LARGE SCALE GENOMIC DNA]</scope>
    <source>
        <strain evidence="12 13">CCE9901</strain>
    </source>
</reference>
<sequence length="434" mass="48924">MGKPWLEGFKFATYLAVPIALTVTFAFNPDNLNGIIRNVFVFVNKKSGGRRGREVLRRLRETLKPPHVVLDATKVRGAIDRGEVDWDAETRVLVAGGDGTVGMVVDALRRRRREPPPIAIAPLGTGNDLARVLGWSGDVWDDSRLFSERRVVSTLRRARLQRVDRWSLEITRPRRRSTTKKLFSNYMGIGVDARAALAFDSARKDRRWTWLFVHALTNKLLYAVFGARDFIEHSFAGLKRDVEVTVDGKVIDFPEDTEGIILLNINSFSGGVRMWATSDEFTKSLKDDGVLEIVAVSGALHLGQLNARLAKPVQVAQGCDVRIELKRDLPVQIDGEPWLQRGAATLRVSLNDSFTMLRRPRQDRINDLLARWSRSNGFASEDDDATSASSDERRARRRRAFAFAFAFALCLALAAFVFPWRHRLARLFALRLGL</sequence>
<comment type="catalytic activity">
    <reaction evidence="9">
        <text>a 1,2-diacyl-sn-glycerol + ATP = a 1,2-diacyl-sn-glycero-3-phosphate + ADP + H(+)</text>
        <dbReference type="Rhea" id="RHEA:10272"/>
        <dbReference type="ChEBI" id="CHEBI:15378"/>
        <dbReference type="ChEBI" id="CHEBI:17815"/>
        <dbReference type="ChEBI" id="CHEBI:30616"/>
        <dbReference type="ChEBI" id="CHEBI:58608"/>
        <dbReference type="ChEBI" id="CHEBI:456216"/>
        <dbReference type="EC" id="2.7.1.107"/>
    </reaction>
</comment>
<dbReference type="Proteomes" id="UP000001568">
    <property type="component" value="Chromosome 4"/>
</dbReference>
<organism evidence="12 13">
    <name type="scientific">Ostreococcus lucimarinus (strain CCE9901)</name>
    <dbReference type="NCBI Taxonomy" id="436017"/>
    <lineage>
        <taxon>Eukaryota</taxon>
        <taxon>Viridiplantae</taxon>
        <taxon>Chlorophyta</taxon>
        <taxon>Mamiellophyceae</taxon>
        <taxon>Mamiellales</taxon>
        <taxon>Bathycoccaceae</taxon>
        <taxon>Ostreococcus</taxon>
    </lineage>
</organism>
<dbReference type="RefSeq" id="XP_001417237.1">
    <property type="nucleotide sequence ID" value="XM_001417200.1"/>
</dbReference>
<dbReference type="InterPro" id="IPR016064">
    <property type="entry name" value="NAD/diacylglycerol_kinase_sf"/>
</dbReference>
<dbReference type="InterPro" id="IPR001206">
    <property type="entry name" value="Diacylglycerol_kinase_cat_dom"/>
</dbReference>
<dbReference type="InterPro" id="IPR017438">
    <property type="entry name" value="ATP-NAD_kinase_N"/>
</dbReference>
<evidence type="ECO:0000256" key="3">
    <source>
        <dbReference type="ARBA" id="ARBA00022679"/>
    </source>
</evidence>
<evidence type="ECO:0000313" key="13">
    <source>
        <dbReference type="Proteomes" id="UP000001568"/>
    </source>
</evidence>